<feature type="domain" description="Ubiquitin-like" evidence="2">
    <location>
        <begin position="24"/>
        <end position="101"/>
    </location>
</feature>
<name>A0ABD3DH44_9LAMI</name>
<feature type="region of interest" description="Disordered" evidence="1">
    <location>
        <begin position="480"/>
        <end position="639"/>
    </location>
</feature>
<proteinExistence type="predicted"/>
<feature type="compositionally biased region" description="Polar residues" evidence="1">
    <location>
        <begin position="480"/>
        <end position="494"/>
    </location>
</feature>
<evidence type="ECO:0000313" key="3">
    <source>
        <dbReference type="EMBL" id="KAL3641638.1"/>
    </source>
</evidence>
<comment type="caution">
    <text evidence="3">The sequence shown here is derived from an EMBL/GenBank/DDBJ whole genome shotgun (WGS) entry which is preliminary data.</text>
</comment>
<dbReference type="InterPro" id="IPR000626">
    <property type="entry name" value="Ubiquitin-like_dom"/>
</dbReference>
<feature type="compositionally biased region" description="Low complexity" evidence="1">
    <location>
        <begin position="581"/>
        <end position="620"/>
    </location>
</feature>
<dbReference type="Pfam" id="PF00240">
    <property type="entry name" value="ubiquitin"/>
    <property type="match status" value="1"/>
</dbReference>
<dbReference type="PANTHER" id="PTHR15204">
    <property type="entry name" value="LARGE PROLINE-RICH PROTEIN BAG6"/>
    <property type="match status" value="1"/>
</dbReference>
<evidence type="ECO:0000313" key="4">
    <source>
        <dbReference type="Proteomes" id="UP001632038"/>
    </source>
</evidence>
<dbReference type="PROSITE" id="PS50053">
    <property type="entry name" value="UBIQUITIN_2"/>
    <property type="match status" value="1"/>
</dbReference>
<dbReference type="AlphaFoldDB" id="A0ABD3DH44"/>
<feature type="region of interest" description="Disordered" evidence="1">
    <location>
        <begin position="738"/>
        <end position="767"/>
    </location>
</feature>
<gene>
    <name evidence="3" type="ORF">CASFOL_012453</name>
</gene>
<sequence>MENLPPGEGSGVSDIAGQSSDSTLQINIKTLDSRVFSFRVDKEISVSDFKEKIANQVGVPVGQQRIIFRGKVLKDDHHLYEYNTDVEHGDTLHLVERQPQPPPGPNTGDTTSSNSTGGFDPSAGGPRNRIGQIAHSVVLGTLNVGDSGPGEAAVPDLSRVIGAVLSSIGIGSLAGGTQPGVQIPHGNETGQSQANAGSQSQGGILFGPFQAGQSGSNPMQNPVGVAIPVPTLNMPIPDSLNTLTEFMNRMELALSQNGTQQNQSPTASGSLPTPELPVNSLGFPSVEALTTVLRHAQRLLSDHVVPTLSQTAGRLDQEGGSSDPAVRGQVQIESVHLGVAMQHLGALLLELGRTILTLRIRQSPGESYVNAGPAVYISPSGPNPIMAQPFPLQTSPLFGASTGVTQNHVPMGPFGNVTRNVNIHIHTGASLAPLVPLVGNRAPNGEETRGQRAGRSPDPSSASSTVAQINAQLRNLTANMQGNQAPSGSTNQEQLAGAGVRDNETTQPSGMDNQKAKNDTSTGPDGSSHNSSSMSGPAESLEGPSGSSQGNSNQDGSSGVPLGLGLGGLQPKRRASLSRPQANSDGASSSAAAVGQQVLQSLASLSSSGGANPPSSGHPSVPARGVLGNMPSARQNTNNDNIDIADAMSQALGNSSLDGLLAGVSQQTGVGSPDMLRNMLQQFTQNPAMGNMMNQIAQQIDGQDLGSVFSGGGGQAGGGFDLSRMMQQMMPIVSQALGGMSQQNPTPGPGLLENSSRRDVGPTNDDPQINLQQVVQSLERQSSPEEIFRSVVNAAAHLSRSDESLVIALCVPTLAQEFMDMLLLDLSGRLEDGV</sequence>
<organism evidence="3 4">
    <name type="scientific">Castilleja foliolosa</name>
    <dbReference type="NCBI Taxonomy" id="1961234"/>
    <lineage>
        <taxon>Eukaryota</taxon>
        <taxon>Viridiplantae</taxon>
        <taxon>Streptophyta</taxon>
        <taxon>Embryophyta</taxon>
        <taxon>Tracheophyta</taxon>
        <taxon>Spermatophyta</taxon>
        <taxon>Magnoliopsida</taxon>
        <taxon>eudicotyledons</taxon>
        <taxon>Gunneridae</taxon>
        <taxon>Pentapetalae</taxon>
        <taxon>asterids</taxon>
        <taxon>lamiids</taxon>
        <taxon>Lamiales</taxon>
        <taxon>Orobanchaceae</taxon>
        <taxon>Pedicularideae</taxon>
        <taxon>Castillejinae</taxon>
        <taxon>Castilleja</taxon>
    </lineage>
</organism>
<dbReference type="Proteomes" id="UP001632038">
    <property type="component" value="Unassembled WGS sequence"/>
</dbReference>
<feature type="compositionally biased region" description="Low complexity" evidence="1">
    <location>
        <begin position="545"/>
        <end position="559"/>
    </location>
</feature>
<dbReference type="SUPFAM" id="SSF54236">
    <property type="entry name" value="Ubiquitin-like"/>
    <property type="match status" value="1"/>
</dbReference>
<feature type="region of interest" description="Disordered" evidence="1">
    <location>
        <begin position="179"/>
        <end position="202"/>
    </location>
</feature>
<keyword evidence="4" id="KW-1185">Reference proteome</keyword>
<dbReference type="Gene3D" id="3.10.20.90">
    <property type="entry name" value="Phosphatidylinositol 3-kinase Catalytic Subunit, Chain A, domain 1"/>
    <property type="match status" value="1"/>
</dbReference>
<feature type="region of interest" description="Disordered" evidence="1">
    <location>
        <begin position="95"/>
        <end position="129"/>
    </location>
</feature>
<evidence type="ECO:0000256" key="1">
    <source>
        <dbReference type="SAM" id="MobiDB-lite"/>
    </source>
</evidence>
<dbReference type="PANTHER" id="PTHR15204:SF5">
    <property type="entry name" value="LARGE PROLINE-RICH PROTEIN BAG6 ISOFORM X1"/>
    <property type="match status" value="1"/>
</dbReference>
<feature type="region of interest" description="Disordered" evidence="1">
    <location>
        <begin position="435"/>
        <end position="465"/>
    </location>
</feature>
<dbReference type="InterPro" id="IPR029071">
    <property type="entry name" value="Ubiquitin-like_domsf"/>
</dbReference>
<feature type="region of interest" description="Disordered" evidence="1">
    <location>
        <begin position="256"/>
        <end position="276"/>
    </location>
</feature>
<dbReference type="EMBL" id="JAVIJP010000016">
    <property type="protein sequence ID" value="KAL3641638.1"/>
    <property type="molecule type" value="Genomic_DNA"/>
</dbReference>
<reference evidence="4" key="1">
    <citation type="journal article" date="2024" name="IScience">
        <title>Strigolactones Initiate the Formation of Haustorium-like Structures in Castilleja.</title>
        <authorList>
            <person name="Buerger M."/>
            <person name="Peterson D."/>
            <person name="Chory J."/>
        </authorList>
    </citation>
    <scope>NUCLEOTIDE SEQUENCE [LARGE SCALE GENOMIC DNA]</scope>
</reference>
<evidence type="ECO:0000259" key="2">
    <source>
        <dbReference type="PROSITE" id="PS50053"/>
    </source>
</evidence>
<accession>A0ABD3DH44</accession>
<feature type="compositionally biased region" description="Polar residues" evidence="1">
    <location>
        <begin position="256"/>
        <end position="271"/>
    </location>
</feature>
<dbReference type="SMART" id="SM00213">
    <property type="entry name" value="UBQ"/>
    <property type="match status" value="1"/>
</dbReference>
<feature type="compositionally biased region" description="Low complexity" evidence="1">
    <location>
        <begin position="521"/>
        <end position="536"/>
    </location>
</feature>
<protein>
    <recommendedName>
        <fullName evidence="2">Ubiquitin-like domain-containing protein</fullName>
    </recommendedName>
</protein>
<dbReference type="FunFam" id="3.10.20.90:FF:000154">
    <property type="entry name" value="Large proline-rich protein BAG6"/>
    <property type="match status" value="1"/>
</dbReference>
<feature type="compositionally biased region" description="Low complexity" evidence="1">
    <location>
        <begin position="106"/>
        <end position="118"/>
    </location>
</feature>
<feature type="compositionally biased region" description="Low complexity" evidence="1">
    <location>
        <begin position="190"/>
        <end position="202"/>
    </location>
</feature>